<dbReference type="PANTHER" id="PTHR43130">
    <property type="entry name" value="ARAC-FAMILY TRANSCRIPTIONAL REGULATOR"/>
    <property type="match status" value="1"/>
</dbReference>
<dbReference type="EMBL" id="JBEPMB010000002">
    <property type="protein sequence ID" value="MET3613598.1"/>
    <property type="molecule type" value="Genomic_DNA"/>
</dbReference>
<name>A0ABV2IYT5_9HYPH</name>
<keyword evidence="1" id="KW-0805">Transcription regulation</keyword>
<dbReference type="Proteomes" id="UP001549047">
    <property type="component" value="Unassembled WGS sequence"/>
</dbReference>
<evidence type="ECO:0000256" key="2">
    <source>
        <dbReference type="ARBA" id="ARBA00023163"/>
    </source>
</evidence>
<dbReference type="InterPro" id="IPR052158">
    <property type="entry name" value="INH-QAR"/>
</dbReference>
<dbReference type="InterPro" id="IPR029062">
    <property type="entry name" value="Class_I_gatase-like"/>
</dbReference>
<dbReference type="CDD" id="cd03137">
    <property type="entry name" value="GATase1_AraC_1"/>
    <property type="match status" value="1"/>
</dbReference>
<dbReference type="Pfam" id="PF01965">
    <property type="entry name" value="DJ-1_PfpI"/>
    <property type="match status" value="1"/>
</dbReference>
<proteinExistence type="predicted"/>
<dbReference type="SMART" id="SM00342">
    <property type="entry name" value="HTH_ARAC"/>
    <property type="match status" value="1"/>
</dbReference>
<dbReference type="Pfam" id="PF12833">
    <property type="entry name" value="HTH_18"/>
    <property type="match status" value="1"/>
</dbReference>
<reference evidence="4 5" key="1">
    <citation type="submission" date="2024-06" db="EMBL/GenBank/DDBJ databases">
        <title>Genomic Encyclopedia of Type Strains, Phase IV (KMG-IV): sequencing the most valuable type-strain genomes for metagenomic binning, comparative biology and taxonomic classification.</title>
        <authorList>
            <person name="Goeker M."/>
        </authorList>
    </citation>
    <scope>NUCLEOTIDE SEQUENCE [LARGE SCALE GENOMIC DNA]</scope>
    <source>
        <strain evidence="4 5">DSM 29780</strain>
    </source>
</reference>
<evidence type="ECO:0000313" key="5">
    <source>
        <dbReference type="Proteomes" id="UP001549047"/>
    </source>
</evidence>
<comment type="caution">
    <text evidence="4">The sequence shown here is derived from an EMBL/GenBank/DDBJ whole genome shotgun (WGS) entry which is preliminary data.</text>
</comment>
<dbReference type="Gene3D" id="3.40.50.880">
    <property type="match status" value="1"/>
</dbReference>
<dbReference type="InterPro" id="IPR009057">
    <property type="entry name" value="Homeodomain-like_sf"/>
</dbReference>
<keyword evidence="2" id="KW-0804">Transcription</keyword>
<gene>
    <name evidence="4" type="ORF">ABID16_001927</name>
</gene>
<evidence type="ECO:0000256" key="1">
    <source>
        <dbReference type="ARBA" id="ARBA00023015"/>
    </source>
</evidence>
<dbReference type="SUPFAM" id="SSF46689">
    <property type="entry name" value="Homeodomain-like"/>
    <property type="match status" value="2"/>
</dbReference>
<dbReference type="InterPro" id="IPR002818">
    <property type="entry name" value="DJ-1/PfpI"/>
</dbReference>
<evidence type="ECO:0000313" key="4">
    <source>
        <dbReference type="EMBL" id="MET3613598.1"/>
    </source>
</evidence>
<dbReference type="PROSITE" id="PS01124">
    <property type="entry name" value="HTH_ARAC_FAMILY_2"/>
    <property type="match status" value="1"/>
</dbReference>
<dbReference type="InterPro" id="IPR018060">
    <property type="entry name" value="HTH_AraC"/>
</dbReference>
<dbReference type="PANTHER" id="PTHR43130:SF3">
    <property type="entry name" value="HTH-TYPE TRANSCRIPTIONAL REGULATOR RV1931C"/>
    <property type="match status" value="1"/>
</dbReference>
<feature type="domain" description="HTH araC/xylS-type" evidence="3">
    <location>
        <begin position="230"/>
        <end position="328"/>
    </location>
</feature>
<sequence>MQKRSGNDIRHIPMFVVLPPDTLLLDVAGPMEVFRRANLEQSAVQFDYTYVAAAPEQATSIGLTVSGLLPLPEHLPDDAWIVISGSLTAPAVREKNREALAQITRWLRSGFRPGMTLVTICSGAMLAGEAGLFDGYRCTTHAACMEELAQRAPLAQPLDNRLFVEDRNRLSSAGISTGIDLALHIVSQLTSPATALAIARQMVVYMRRSGSDPQLSPWLTGRNHVHPGIHRAQDAIMAEPAAAWSLARLGRVAHLSERHLSRLFREHAGMAATDYVNMIRVNLAAEMLGGSDLAVEEVAARAGFSSARHLRRIWSGFHAEPPARFRSRAGAP</sequence>
<accession>A0ABV2IYT5</accession>
<protein>
    <submittedName>
        <fullName evidence="4">Transcriptional regulator GlxA family with amidase domain</fullName>
    </submittedName>
</protein>
<evidence type="ECO:0000259" key="3">
    <source>
        <dbReference type="PROSITE" id="PS01124"/>
    </source>
</evidence>
<keyword evidence="5" id="KW-1185">Reference proteome</keyword>
<dbReference type="Gene3D" id="1.10.10.60">
    <property type="entry name" value="Homeodomain-like"/>
    <property type="match status" value="1"/>
</dbReference>
<organism evidence="4 5">
    <name type="scientific">Rhizobium aquaticum</name>
    <dbReference type="NCBI Taxonomy" id="1549636"/>
    <lineage>
        <taxon>Bacteria</taxon>
        <taxon>Pseudomonadati</taxon>
        <taxon>Pseudomonadota</taxon>
        <taxon>Alphaproteobacteria</taxon>
        <taxon>Hyphomicrobiales</taxon>
        <taxon>Rhizobiaceae</taxon>
        <taxon>Rhizobium/Agrobacterium group</taxon>
        <taxon>Rhizobium</taxon>
    </lineage>
</organism>
<dbReference type="RefSeq" id="WP_354556124.1">
    <property type="nucleotide sequence ID" value="NZ_JBEPMB010000002.1"/>
</dbReference>
<dbReference type="SUPFAM" id="SSF52317">
    <property type="entry name" value="Class I glutamine amidotransferase-like"/>
    <property type="match status" value="1"/>
</dbReference>